<keyword evidence="6 10" id="KW-0812">Transmembrane</keyword>
<feature type="transmembrane region" description="Helical" evidence="10">
    <location>
        <begin position="16"/>
        <end position="38"/>
    </location>
</feature>
<feature type="transmembrane region" description="Helical" evidence="10">
    <location>
        <begin position="156"/>
        <end position="177"/>
    </location>
</feature>
<keyword evidence="4 10" id="KW-1003">Cell membrane</keyword>
<evidence type="ECO:0000313" key="11">
    <source>
        <dbReference type="EMBL" id="EDQ02385.1"/>
    </source>
</evidence>
<keyword evidence="12" id="KW-1185">Reference proteome</keyword>
<dbReference type="PANTHER" id="PTHR46997">
    <property type="entry name" value="LOW AFFINITY TRYPTOPHAN PERMEASE-RELATED"/>
    <property type="match status" value="1"/>
</dbReference>
<feature type="transmembrane region" description="Helical" evidence="10">
    <location>
        <begin position="288"/>
        <end position="309"/>
    </location>
</feature>
<protein>
    <recommendedName>
        <fullName evidence="10">Aromatic amino acid permease</fullName>
    </recommendedName>
</protein>
<evidence type="ECO:0000256" key="7">
    <source>
        <dbReference type="ARBA" id="ARBA00022970"/>
    </source>
</evidence>
<evidence type="ECO:0000256" key="2">
    <source>
        <dbReference type="ARBA" id="ARBA00005452"/>
    </source>
</evidence>
<feature type="transmembrane region" description="Helical" evidence="10">
    <location>
        <begin position="90"/>
        <end position="111"/>
    </location>
</feature>
<dbReference type="STRING" id="314608.KT99_02692"/>
<feature type="transmembrane region" description="Helical" evidence="10">
    <location>
        <begin position="391"/>
        <end position="411"/>
    </location>
</feature>
<feature type="transmembrane region" description="Helical" evidence="10">
    <location>
        <begin position="347"/>
        <end position="370"/>
    </location>
</feature>
<evidence type="ECO:0000256" key="3">
    <source>
        <dbReference type="ARBA" id="ARBA00022448"/>
    </source>
</evidence>
<dbReference type="NCBIfam" id="TIGR00837">
    <property type="entry name" value="araaP"/>
    <property type="match status" value="1"/>
</dbReference>
<dbReference type="InterPro" id="IPR018227">
    <property type="entry name" value="Amino_acid_transport_2"/>
</dbReference>
<evidence type="ECO:0000256" key="5">
    <source>
        <dbReference type="ARBA" id="ARBA00022519"/>
    </source>
</evidence>
<feature type="transmembrane region" description="Helical" evidence="10">
    <location>
        <begin position="44"/>
        <end position="69"/>
    </location>
</feature>
<dbReference type="GO" id="GO:0005886">
    <property type="term" value="C:plasma membrane"/>
    <property type="evidence" value="ECO:0007669"/>
    <property type="project" value="UniProtKB-SubCell"/>
</dbReference>
<feature type="transmembrane region" description="Helical" evidence="10">
    <location>
        <begin position="231"/>
        <end position="250"/>
    </location>
</feature>
<dbReference type="GO" id="GO:0015173">
    <property type="term" value="F:aromatic amino acid transmembrane transporter activity"/>
    <property type="evidence" value="ECO:0007669"/>
    <property type="project" value="UniProtKB-UniRule"/>
</dbReference>
<dbReference type="Pfam" id="PF03222">
    <property type="entry name" value="Trp_Tyr_perm"/>
    <property type="match status" value="1"/>
</dbReference>
<sequence length="418" mass="44363">MANHMNAAKSGTERRSLLGGAMIIAGTAVGAGMFSLPVVGAGMWFSYSIAMLIGVWLCMLVSGLLLLETNLHFEPGASFDTLTRETLGNFWRIVNGLSIAFVLYILAYAYISGGGSIVNHSLEAAGIELPQSVAGLVFALGLAFVVFISTKAVDRITTIMLGGMIITFFLAVGNLLIDIDTVKLFKPDGEETYLPYLLAALPFGLVSFGYHGNVPSLVKYYGKDPATIIKAIVLGTLIAFVIYVCWLVATMGNIPRSDFVDIIAQGGNMGVLVGALSGVIASDWLTSMLTLFANLAVASSFLGVTLGLFDYLADLFGFDESRSGRLKTATVTFIPPTVLGLLFPDGFLVAIGFAALAATIWAAIVPAMMAHRVRKMYPQYEGFRVPGGTPVVVIVILFGIITGTCHLLAMAELLPVFG</sequence>
<dbReference type="NCBIfam" id="NF007789">
    <property type="entry name" value="PRK10483.1"/>
    <property type="match status" value="1"/>
</dbReference>
<name>A9CY18_9GAMM</name>
<evidence type="ECO:0000256" key="10">
    <source>
        <dbReference type="RuleBase" id="RU367149"/>
    </source>
</evidence>
<evidence type="ECO:0000256" key="8">
    <source>
        <dbReference type="ARBA" id="ARBA00022989"/>
    </source>
</evidence>
<dbReference type="EMBL" id="ABIC01000003">
    <property type="protein sequence ID" value="EDQ02385.1"/>
    <property type="molecule type" value="Genomic_DNA"/>
</dbReference>
<dbReference type="PRINTS" id="PR00166">
    <property type="entry name" value="AROAAPRMEASE"/>
</dbReference>
<comment type="function">
    <text evidence="10">Involved in transporting aromatic amino acids across the cytoplasmic membrane.</text>
</comment>
<evidence type="ECO:0000256" key="6">
    <source>
        <dbReference type="ARBA" id="ARBA00022692"/>
    </source>
</evidence>
<evidence type="ECO:0000256" key="1">
    <source>
        <dbReference type="ARBA" id="ARBA00004429"/>
    </source>
</evidence>
<dbReference type="InterPro" id="IPR006311">
    <property type="entry name" value="TAT_signal"/>
</dbReference>
<keyword evidence="7 10" id="KW-0029">Amino-acid transport</keyword>
<dbReference type="RefSeq" id="WP_005496373.1">
    <property type="nucleotide sequence ID" value="NZ_ABIC01000003.1"/>
</dbReference>
<comment type="caution">
    <text evidence="11">The sequence shown here is derived from an EMBL/GenBank/DDBJ whole genome shotgun (WGS) entry which is preliminary data.</text>
</comment>
<dbReference type="PROSITE" id="PS51318">
    <property type="entry name" value="TAT"/>
    <property type="match status" value="1"/>
</dbReference>
<feature type="transmembrane region" description="Helical" evidence="10">
    <location>
        <begin position="193"/>
        <end position="210"/>
    </location>
</feature>
<dbReference type="PANTHER" id="PTHR46997:SF1">
    <property type="entry name" value="LOW AFFINITY TRYPTOPHAN PERMEASE-RELATED"/>
    <property type="match status" value="1"/>
</dbReference>
<dbReference type="Proteomes" id="UP000005839">
    <property type="component" value="Unassembled WGS sequence"/>
</dbReference>
<proteinExistence type="inferred from homology"/>
<dbReference type="AlphaFoldDB" id="A9CY18"/>
<reference evidence="11 12" key="1">
    <citation type="submission" date="2007-10" db="EMBL/GenBank/DDBJ databases">
        <authorList>
            <person name="Yayanos A."/>
            <person name="Ferriera S."/>
            <person name="Johnson J."/>
            <person name="Kravitz S."/>
            <person name="Halpern A."/>
            <person name="Remington K."/>
            <person name="Beeson K."/>
            <person name="Tran B."/>
            <person name="Rogers Y.-H."/>
            <person name="Friedman R."/>
            <person name="Venter J.C."/>
        </authorList>
    </citation>
    <scope>NUCLEOTIDE SEQUENCE [LARGE SCALE GENOMIC DNA]</scope>
    <source>
        <strain evidence="11 12">KT99</strain>
    </source>
</reference>
<organism evidence="11 12">
    <name type="scientific">Shewanella benthica KT99</name>
    <dbReference type="NCBI Taxonomy" id="314608"/>
    <lineage>
        <taxon>Bacteria</taxon>
        <taxon>Pseudomonadati</taxon>
        <taxon>Pseudomonadota</taxon>
        <taxon>Gammaproteobacteria</taxon>
        <taxon>Alteromonadales</taxon>
        <taxon>Shewanellaceae</taxon>
        <taxon>Shewanella</taxon>
    </lineage>
</organism>
<dbReference type="PIRSF" id="PIRSF006060">
    <property type="entry name" value="AA_transporter"/>
    <property type="match status" value="1"/>
</dbReference>
<comment type="similarity">
    <text evidence="2 10">Belongs to the amino acid/polyamine transporter 2 family. Mtr/TnaB/TyrP permease subfamily.</text>
</comment>
<keyword evidence="3 10" id="KW-0813">Transport</keyword>
<feature type="transmembrane region" description="Helical" evidence="10">
    <location>
        <begin position="262"/>
        <end position="281"/>
    </location>
</feature>
<evidence type="ECO:0000256" key="9">
    <source>
        <dbReference type="ARBA" id="ARBA00023136"/>
    </source>
</evidence>
<keyword evidence="8 10" id="KW-1133">Transmembrane helix</keyword>
<dbReference type="Gene3D" id="1.20.1740.10">
    <property type="entry name" value="Amino acid/polyamine transporter I"/>
    <property type="match status" value="1"/>
</dbReference>
<accession>A9CY18</accession>
<keyword evidence="5 10" id="KW-0997">Cell inner membrane</keyword>
<feature type="transmembrane region" description="Helical" evidence="10">
    <location>
        <begin position="131"/>
        <end position="149"/>
    </location>
</feature>
<comment type="subcellular location">
    <subcellularLocation>
        <location evidence="1 10">Cell inner membrane</location>
        <topology evidence="1 10">Multi-pass membrane protein</topology>
    </subcellularLocation>
</comment>
<keyword evidence="9 10" id="KW-0472">Membrane</keyword>
<evidence type="ECO:0000256" key="4">
    <source>
        <dbReference type="ARBA" id="ARBA00022475"/>
    </source>
</evidence>
<gene>
    <name evidence="11" type="ORF">KT99_02692</name>
</gene>
<dbReference type="GO" id="GO:0003333">
    <property type="term" value="P:amino acid transmembrane transport"/>
    <property type="evidence" value="ECO:0007669"/>
    <property type="project" value="InterPro"/>
</dbReference>
<evidence type="ECO:0000313" key="12">
    <source>
        <dbReference type="Proteomes" id="UP000005839"/>
    </source>
</evidence>
<dbReference type="InterPro" id="IPR013059">
    <property type="entry name" value="Trp_tyr_transpt"/>
</dbReference>